<dbReference type="Pfam" id="PF05649">
    <property type="entry name" value="Peptidase_M13_N"/>
    <property type="match status" value="1"/>
</dbReference>
<dbReference type="InterPro" id="IPR024079">
    <property type="entry name" value="MetalloPept_cat_dom_sf"/>
</dbReference>
<dbReference type="InParanoid" id="B4N8P5"/>
<dbReference type="Proteomes" id="UP000007798">
    <property type="component" value="Unassembled WGS sequence"/>
</dbReference>
<protein>
    <submittedName>
        <fullName evidence="12">Uncharacterized protein</fullName>
        <ecNumber evidence="12">3.4.24.-</ecNumber>
    </submittedName>
</protein>
<evidence type="ECO:0000259" key="11">
    <source>
        <dbReference type="Pfam" id="PF05649"/>
    </source>
</evidence>
<dbReference type="PANTHER" id="PTHR11733:SF167">
    <property type="entry name" value="FI17812P1-RELATED"/>
    <property type="match status" value="1"/>
</dbReference>
<dbReference type="GO" id="GO:0016485">
    <property type="term" value="P:protein processing"/>
    <property type="evidence" value="ECO:0007669"/>
    <property type="project" value="TreeGrafter"/>
</dbReference>
<proteinExistence type="inferred from homology"/>
<dbReference type="eggNOG" id="KOG3624">
    <property type="taxonomic scope" value="Eukaryota"/>
</dbReference>
<dbReference type="GO" id="GO:0046872">
    <property type="term" value="F:metal ion binding"/>
    <property type="evidence" value="ECO:0007669"/>
    <property type="project" value="UniProtKB-KW"/>
</dbReference>
<evidence type="ECO:0000256" key="3">
    <source>
        <dbReference type="ARBA" id="ARBA00007357"/>
    </source>
</evidence>
<dbReference type="GO" id="GO:0004222">
    <property type="term" value="F:metalloendopeptidase activity"/>
    <property type="evidence" value="ECO:0007669"/>
    <property type="project" value="InterPro"/>
</dbReference>
<comment type="subcellular location">
    <subcellularLocation>
        <location evidence="2">Cell membrane</location>
        <topology evidence="2">Single-pass type II membrane protein</topology>
    </subcellularLocation>
</comment>
<evidence type="ECO:0000256" key="4">
    <source>
        <dbReference type="ARBA" id="ARBA00022670"/>
    </source>
</evidence>
<dbReference type="EMBL" id="CH964232">
    <property type="protein sequence ID" value="EDW81496.1"/>
    <property type="molecule type" value="Genomic_DNA"/>
</dbReference>
<evidence type="ECO:0000256" key="2">
    <source>
        <dbReference type="ARBA" id="ARBA00004401"/>
    </source>
</evidence>
<dbReference type="Gene3D" id="1.10.1380.10">
    <property type="entry name" value="Neutral endopeptidase , domain2"/>
    <property type="match status" value="1"/>
</dbReference>
<keyword evidence="8" id="KW-0482">Metalloprotease</keyword>
<reference evidence="12 13" key="1">
    <citation type="journal article" date="2007" name="Nature">
        <title>Evolution of genes and genomes on the Drosophila phylogeny.</title>
        <authorList>
            <consortium name="Drosophila 12 Genomes Consortium"/>
            <person name="Clark A.G."/>
            <person name="Eisen M.B."/>
            <person name="Smith D.R."/>
            <person name="Bergman C.M."/>
            <person name="Oliver B."/>
            <person name="Markow T.A."/>
            <person name="Kaufman T.C."/>
            <person name="Kellis M."/>
            <person name="Gelbart W."/>
            <person name="Iyer V.N."/>
            <person name="Pollard D.A."/>
            <person name="Sackton T.B."/>
            <person name="Larracuente A.M."/>
            <person name="Singh N.D."/>
            <person name="Abad J.P."/>
            <person name="Abt D.N."/>
            <person name="Adryan B."/>
            <person name="Aguade M."/>
            <person name="Akashi H."/>
            <person name="Anderson W.W."/>
            <person name="Aquadro C.F."/>
            <person name="Ardell D.H."/>
            <person name="Arguello R."/>
            <person name="Artieri C.G."/>
            <person name="Barbash D.A."/>
            <person name="Barker D."/>
            <person name="Barsanti P."/>
            <person name="Batterham P."/>
            <person name="Batzoglou S."/>
            <person name="Begun D."/>
            <person name="Bhutkar A."/>
            <person name="Blanco E."/>
            <person name="Bosak S.A."/>
            <person name="Bradley R.K."/>
            <person name="Brand A.D."/>
            <person name="Brent M.R."/>
            <person name="Brooks A.N."/>
            <person name="Brown R.H."/>
            <person name="Butlin R.K."/>
            <person name="Caggese C."/>
            <person name="Calvi B.R."/>
            <person name="Bernardo de Carvalho A."/>
            <person name="Caspi A."/>
            <person name="Castrezana S."/>
            <person name="Celniker S.E."/>
            <person name="Chang J.L."/>
            <person name="Chapple C."/>
            <person name="Chatterji S."/>
            <person name="Chinwalla A."/>
            <person name="Civetta A."/>
            <person name="Clifton S.W."/>
            <person name="Comeron J.M."/>
            <person name="Costello J.C."/>
            <person name="Coyne J.A."/>
            <person name="Daub J."/>
            <person name="David R.G."/>
            <person name="Delcher A.L."/>
            <person name="Delehaunty K."/>
            <person name="Do C.B."/>
            <person name="Ebling H."/>
            <person name="Edwards K."/>
            <person name="Eickbush T."/>
            <person name="Evans J.D."/>
            <person name="Filipski A."/>
            <person name="Findeiss S."/>
            <person name="Freyhult E."/>
            <person name="Fulton L."/>
            <person name="Fulton R."/>
            <person name="Garcia A.C."/>
            <person name="Gardiner A."/>
            <person name="Garfield D.A."/>
            <person name="Garvin B.E."/>
            <person name="Gibson G."/>
            <person name="Gilbert D."/>
            <person name="Gnerre S."/>
            <person name="Godfrey J."/>
            <person name="Good R."/>
            <person name="Gotea V."/>
            <person name="Gravely B."/>
            <person name="Greenberg A.J."/>
            <person name="Griffiths-Jones S."/>
            <person name="Gross S."/>
            <person name="Guigo R."/>
            <person name="Gustafson E.A."/>
            <person name="Haerty W."/>
            <person name="Hahn M.W."/>
            <person name="Halligan D.L."/>
            <person name="Halpern A.L."/>
            <person name="Halter G.M."/>
            <person name="Han M.V."/>
            <person name="Heger A."/>
            <person name="Hillier L."/>
            <person name="Hinrichs A.S."/>
            <person name="Holmes I."/>
            <person name="Hoskins R.A."/>
            <person name="Hubisz M.J."/>
            <person name="Hultmark D."/>
            <person name="Huntley M.A."/>
            <person name="Jaffe D.B."/>
            <person name="Jagadeeshan S."/>
            <person name="Jeck W.R."/>
            <person name="Johnson J."/>
            <person name="Jones C.D."/>
            <person name="Jordan W.C."/>
            <person name="Karpen G.H."/>
            <person name="Kataoka E."/>
            <person name="Keightley P.D."/>
            <person name="Kheradpour P."/>
            <person name="Kirkness E.F."/>
            <person name="Koerich L.B."/>
            <person name="Kristiansen K."/>
            <person name="Kudrna D."/>
            <person name="Kulathinal R.J."/>
            <person name="Kumar S."/>
            <person name="Kwok R."/>
            <person name="Lander E."/>
            <person name="Langley C.H."/>
            <person name="Lapoint R."/>
            <person name="Lazzaro B.P."/>
            <person name="Lee S.J."/>
            <person name="Levesque L."/>
            <person name="Li R."/>
            <person name="Lin C.F."/>
            <person name="Lin M.F."/>
            <person name="Lindblad-Toh K."/>
            <person name="Llopart A."/>
            <person name="Long M."/>
            <person name="Low L."/>
            <person name="Lozovsky E."/>
            <person name="Lu J."/>
            <person name="Luo M."/>
            <person name="Machado C.A."/>
            <person name="Makalowski W."/>
            <person name="Marzo M."/>
            <person name="Matsuda M."/>
            <person name="Matzkin L."/>
            <person name="McAllister B."/>
            <person name="McBride C.S."/>
            <person name="McKernan B."/>
            <person name="McKernan K."/>
            <person name="Mendez-Lago M."/>
            <person name="Minx P."/>
            <person name="Mollenhauer M.U."/>
            <person name="Montooth K."/>
            <person name="Mount S.M."/>
            <person name="Mu X."/>
            <person name="Myers E."/>
            <person name="Negre B."/>
            <person name="Newfeld S."/>
            <person name="Nielsen R."/>
            <person name="Noor M.A."/>
            <person name="O'Grady P."/>
            <person name="Pachter L."/>
            <person name="Papaceit M."/>
            <person name="Parisi M.J."/>
            <person name="Parisi M."/>
            <person name="Parts L."/>
            <person name="Pedersen J.S."/>
            <person name="Pesole G."/>
            <person name="Phillippy A.M."/>
            <person name="Ponting C.P."/>
            <person name="Pop M."/>
            <person name="Porcelli D."/>
            <person name="Powell J.R."/>
            <person name="Prohaska S."/>
            <person name="Pruitt K."/>
            <person name="Puig M."/>
            <person name="Quesneville H."/>
            <person name="Ram K.R."/>
            <person name="Rand D."/>
            <person name="Rasmussen M.D."/>
            <person name="Reed L.K."/>
            <person name="Reenan R."/>
            <person name="Reily A."/>
            <person name="Remington K.A."/>
            <person name="Rieger T.T."/>
            <person name="Ritchie M.G."/>
            <person name="Robin C."/>
            <person name="Rogers Y.H."/>
            <person name="Rohde C."/>
            <person name="Rozas J."/>
            <person name="Rubenfield M.J."/>
            <person name="Ruiz A."/>
            <person name="Russo S."/>
            <person name="Salzberg S.L."/>
            <person name="Sanchez-Gracia A."/>
            <person name="Saranga D.J."/>
            <person name="Sato H."/>
            <person name="Schaeffer S.W."/>
            <person name="Schatz M.C."/>
            <person name="Schlenke T."/>
            <person name="Schwartz R."/>
            <person name="Segarra C."/>
            <person name="Singh R.S."/>
            <person name="Sirot L."/>
            <person name="Sirota M."/>
            <person name="Sisneros N.B."/>
            <person name="Smith C.D."/>
            <person name="Smith T.F."/>
            <person name="Spieth J."/>
            <person name="Stage D.E."/>
            <person name="Stark A."/>
            <person name="Stephan W."/>
            <person name="Strausberg R.L."/>
            <person name="Strempel S."/>
            <person name="Sturgill D."/>
            <person name="Sutton G."/>
            <person name="Sutton G.G."/>
            <person name="Tao W."/>
            <person name="Teichmann S."/>
            <person name="Tobari Y.N."/>
            <person name="Tomimura Y."/>
            <person name="Tsolas J.M."/>
            <person name="Valente V.L."/>
            <person name="Venter E."/>
            <person name="Venter J.C."/>
            <person name="Vicario S."/>
            <person name="Vieira F.G."/>
            <person name="Vilella A.J."/>
            <person name="Villasante A."/>
            <person name="Walenz B."/>
            <person name="Wang J."/>
            <person name="Wasserman M."/>
            <person name="Watts T."/>
            <person name="Wilson D."/>
            <person name="Wilson R.K."/>
            <person name="Wing R.A."/>
            <person name="Wolfner M.F."/>
            <person name="Wong A."/>
            <person name="Wong G.K."/>
            <person name="Wu C.I."/>
            <person name="Wu G."/>
            <person name="Yamamoto D."/>
            <person name="Yang H.P."/>
            <person name="Yang S.P."/>
            <person name="Yorke J.A."/>
            <person name="Yoshida K."/>
            <person name="Zdobnov E."/>
            <person name="Zhang P."/>
            <person name="Zhang Y."/>
            <person name="Zimin A.V."/>
            <person name="Baldwin J."/>
            <person name="Abdouelleil A."/>
            <person name="Abdulkadir J."/>
            <person name="Abebe A."/>
            <person name="Abera B."/>
            <person name="Abreu J."/>
            <person name="Acer S.C."/>
            <person name="Aftuck L."/>
            <person name="Alexander A."/>
            <person name="An P."/>
            <person name="Anderson E."/>
            <person name="Anderson S."/>
            <person name="Arachi H."/>
            <person name="Azer M."/>
            <person name="Bachantsang P."/>
            <person name="Barry A."/>
            <person name="Bayul T."/>
            <person name="Berlin A."/>
            <person name="Bessette D."/>
            <person name="Bloom T."/>
            <person name="Blye J."/>
            <person name="Boguslavskiy L."/>
            <person name="Bonnet C."/>
            <person name="Boukhgalter B."/>
            <person name="Bourzgui I."/>
            <person name="Brown A."/>
            <person name="Cahill P."/>
            <person name="Channer S."/>
            <person name="Cheshatsang Y."/>
            <person name="Chuda L."/>
            <person name="Citroen M."/>
            <person name="Collymore A."/>
            <person name="Cooke P."/>
            <person name="Costello M."/>
            <person name="D'Aco K."/>
            <person name="Daza R."/>
            <person name="De Haan G."/>
            <person name="DeGray S."/>
            <person name="DeMaso C."/>
            <person name="Dhargay N."/>
            <person name="Dooley K."/>
            <person name="Dooley E."/>
            <person name="Doricent M."/>
            <person name="Dorje P."/>
            <person name="Dorjee K."/>
            <person name="Dupes A."/>
            <person name="Elong R."/>
            <person name="Falk J."/>
            <person name="Farina A."/>
            <person name="Faro S."/>
            <person name="Ferguson D."/>
            <person name="Fisher S."/>
            <person name="Foley C.D."/>
            <person name="Franke A."/>
            <person name="Friedrich D."/>
            <person name="Gadbois L."/>
            <person name="Gearin G."/>
            <person name="Gearin C.R."/>
            <person name="Giannoukos G."/>
            <person name="Goode T."/>
            <person name="Graham J."/>
            <person name="Grandbois E."/>
            <person name="Grewal S."/>
            <person name="Gyaltsen K."/>
            <person name="Hafez N."/>
            <person name="Hagos B."/>
            <person name="Hall J."/>
            <person name="Henson C."/>
            <person name="Hollinger A."/>
            <person name="Honan T."/>
            <person name="Huard M.D."/>
            <person name="Hughes L."/>
            <person name="Hurhula B."/>
            <person name="Husby M.E."/>
            <person name="Kamat A."/>
            <person name="Kanga B."/>
            <person name="Kashin S."/>
            <person name="Khazanovich D."/>
            <person name="Kisner P."/>
            <person name="Lance K."/>
            <person name="Lara M."/>
            <person name="Lee W."/>
            <person name="Lennon N."/>
            <person name="Letendre F."/>
            <person name="LeVine R."/>
            <person name="Lipovsky A."/>
            <person name="Liu X."/>
            <person name="Liu J."/>
            <person name="Liu S."/>
            <person name="Lokyitsang T."/>
            <person name="Lokyitsang Y."/>
            <person name="Lubonja R."/>
            <person name="Lui A."/>
            <person name="MacDonald P."/>
            <person name="Magnisalis V."/>
            <person name="Maru K."/>
            <person name="Matthews C."/>
            <person name="McCusker W."/>
            <person name="McDonough S."/>
            <person name="Mehta T."/>
            <person name="Meldrim J."/>
            <person name="Meneus L."/>
            <person name="Mihai O."/>
            <person name="Mihalev A."/>
            <person name="Mihova T."/>
            <person name="Mittelman R."/>
            <person name="Mlenga V."/>
            <person name="Montmayeur A."/>
            <person name="Mulrain L."/>
            <person name="Navidi A."/>
            <person name="Naylor J."/>
            <person name="Negash T."/>
            <person name="Nguyen T."/>
            <person name="Nguyen N."/>
            <person name="Nicol R."/>
            <person name="Norbu C."/>
            <person name="Norbu N."/>
            <person name="Novod N."/>
            <person name="O'Neill B."/>
            <person name="Osman S."/>
            <person name="Markiewicz E."/>
            <person name="Oyono O.L."/>
            <person name="Patti C."/>
            <person name="Phunkhang P."/>
            <person name="Pierre F."/>
            <person name="Priest M."/>
            <person name="Raghuraman S."/>
            <person name="Rege F."/>
            <person name="Reyes R."/>
            <person name="Rise C."/>
            <person name="Rogov P."/>
            <person name="Ross K."/>
            <person name="Ryan E."/>
            <person name="Settipalli S."/>
            <person name="Shea T."/>
            <person name="Sherpa N."/>
            <person name="Shi L."/>
            <person name="Shih D."/>
            <person name="Sparrow T."/>
            <person name="Spaulding J."/>
            <person name="Stalker J."/>
            <person name="Stange-Thomann N."/>
            <person name="Stavropoulos S."/>
            <person name="Stone C."/>
            <person name="Strader C."/>
            <person name="Tesfaye S."/>
            <person name="Thomson T."/>
            <person name="Thoulutsang Y."/>
            <person name="Thoulutsang D."/>
            <person name="Topham K."/>
            <person name="Topping I."/>
            <person name="Tsamla T."/>
            <person name="Vassiliev H."/>
            <person name="Vo A."/>
            <person name="Wangchuk T."/>
            <person name="Wangdi T."/>
            <person name="Weiand M."/>
            <person name="Wilkinson J."/>
            <person name="Wilson A."/>
            <person name="Yadav S."/>
            <person name="Young G."/>
            <person name="Yu Q."/>
            <person name="Zembek L."/>
            <person name="Zhong D."/>
            <person name="Zimmer A."/>
            <person name="Zwirko Z."/>
            <person name="Jaffe D.B."/>
            <person name="Alvarez P."/>
            <person name="Brockman W."/>
            <person name="Butler J."/>
            <person name="Chin C."/>
            <person name="Gnerre S."/>
            <person name="Grabherr M."/>
            <person name="Kleber M."/>
            <person name="Mauceli E."/>
            <person name="MacCallum I."/>
        </authorList>
    </citation>
    <scope>NUCLEOTIDE SEQUENCE [LARGE SCALE GENOMIC DNA]</scope>
    <source>
        <strain evidence="13">Tucson 14030-0811.24</strain>
    </source>
</reference>
<dbReference type="OrthoDB" id="8033935at2759"/>
<feature type="chain" id="PRO_5002819359" evidence="9">
    <location>
        <begin position="20"/>
        <end position="679"/>
    </location>
</feature>
<evidence type="ECO:0000256" key="1">
    <source>
        <dbReference type="ARBA" id="ARBA00001947"/>
    </source>
</evidence>
<dbReference type="InterPro" id="IPR018497">
    <property type="entry name" value="Peptidase_M13_C"/>
</dbReference>
<keyword evidence="6 12" id="KW-0378">Hydrolase</keyword>
<dbReference type="AlphaFoldDB" id="B4N8P5"/>
<dbReference type="PROSITE" id="PS51885">
    <property type="entry name" value="NEPRILYSIN"/>
    <property type="match status" value="1"/>
</dbReference>
<accession>B4N8P5</accession>
<dbReference type="PhylomeDB" id="B4N8P5"/>
<feature type="domain" description="Peptidase M13 C-terminal" evidence="10">
    <location>
        <begin position="486"/>
        <end position="678"/>
    </location>
</feature>
<evidence type="ECO:0000313" key="12">
    <source>
        <dbReference type="EMBL" id="EDW81496.1"/>
    </source>
</evidence>
<keyword evidence="7" id="KW-0862">Zinc</keyword>
<keyword evidence="5" id="KW-0479">Metal-binding</keyword>
<evidence type="ECO:0000256" key="9">
    <source>
        <dbReference type="SAM" id="SignalP"/>
    </source>
</evidence>
<dbReference type="Pfam" id="PF01431">
    <property type="entry name" value="Peptidase_M13"/>
    <property type="match status" value="1"/>
</dbReference>
<dbReference type="SMR" id="B4N8P5"/>
<keyword evidence="9" id="KW-0732">Signal</keyword>
<feature type="signal peptide" evidence="9">
    <location>
        <begin position="1"/>
        <end position="19"/>
    </location>
</feature>
<gene>
    <name evidence="12" type="primary">Dwil\GK12098</name>
    <name evidence="12" type="ORF">Dwil_GK12098</name>
</gene>
<dbReference type="KEGG" id="dwi:6646877"/>
<dbReference type="Gene3D" id="3.40.390.10">
    <property type="entry name" value="Collagenase (Catalytic Domain)"/>
    <property type="match status" value="1"/>
</dbReference>
<evidence type="ECO:0000313" key="13">
    <source>
        <dbReference type="Proteomes" id="UP000007798"/>
    </source>
</evidence>
<dbReference type="GO" id="GO:0005886">
    <property type="term" value="C:plasma membrane"/>
    <property type="evidence" value="ECO:0007669"/>
    <property type="project" value="UniProtKB-SubCell"/>
</dbReference>
<feature type="domain" description="Peptidase M13 N-terminal" evidence="11">
    <location>
        <begin position="50"/>
        <end position="391"/>
    </location>
</feature>
<organism evidence="12 13">
    <name type="scientific">Drosophila willistoni</name>
    <name type="common">Fruit fly</name>
    <dbReference type="NCBI Taxonomy" id="7260"/>
    <lineage>
        <taxon>Eukaryota</taxon>
        <taxon>Metazoa</taxon>
        <taxon>Ecdysozoa</taxon>
        <taxon>Arthropoda</taxon>
        <taxon>Hexapoda</taxon>
        <taxon>Insecta</taxon>
        <taxon>Pterygota</taxon>
        <taxon>Neoptera</taxon>
        <taxon>Endopterygota</taxon>
        <taxon>Diptera</taxon>
        <taxon>Brachycera</taxon>
        <taxon>Muscomorpha</taxon>
        <taxon>Ephydroidea</taxon>
        <taxon>Drosophilidae</taxon>
        <taxon>Drosophila</taxon>
        <taxon>Sophophora</taxon>
    </lineage>
</organism>
<dbReference type="InterPro" id="IPR042089">
    <property type="entry name" value="Peptidase_M13_dom_2"/>
</dbReference>
<dbReference type="HOGENOM" id="CLU_006187_9_1_1"/>
<dbReference type="PANTHER" id="PTHR11733">
    <property type="entry name" value="ZINC METALLOPROTEASE FAMILY M13 NEPRILYSIN-RELATED"/>
    <property type="match status" value="1"/>
</dbReference>
<evidence type="ECO:0000256" key="7">
    <source>
        <dbReference type="ARBA" id="ARBA00022833"/>
    </source>
</evidence>
<evidence type="ECO:0000256" key="6">
    <source>
        <dbReference type="ARBA" id="ARBA00022801"/>
    </source>
</evidence>
<dbReference type="CDD" id="cd08662">
    <property type="entry name" value="M13"/>
    <property type="match status" value="1"/>
</dbReference>
<keyword evidence="4" id="KW-0645">Protease</keyword>
<dbReference type="EC" id="3.4.24.-" evidence="12"/>
<dbReference type="OMA" id="DLFHIVY"/>
<comment type="cofactor">
    <cofactor evidence="1">
        <name>Zn(2+)</name>
        <dbReference type="ChEBI" id="CHEBI:29105"/>
    </cofactor>
</comment>
<sequence>MKGLRLLIVLLCHLPSTWMMPQQLEANQELDMNGIYLDRLLLNVNTSVNPCDDFYGYACGNWSNNYIDTDIYLDMPGYMDYFYNKQLLSALEEKHSDGGIFAQLWAYYNSCLSLKQPSLNEMLHLVEDELDFEWPIFRINQSEPWANETHFDWLGTLARLRVYGLNGIFLRQEVNVRRENGSHYVLHLMQQQPVAVKSQLAEQQVLDLYIAFGLNKTLAQNRTGRLLQLEWQVGNLTNMYPENGNESIGSELPEWTLKQLTEKLPQLDWRYYFSTLLARPLPDKQLIQVVQLEESYLDRLQVILDKSSNETLAYYIMFKLLYYFNEELPLAGKDQDSSIACIHQLRGHMPLAMNYLYEQSNYAARRDVYDAALQQMMANIQEQFDKLLQENRLHLNSEEMSYVREELGTLSLKIGNIPHQLTEKQVGQYYKDLHLHPLRFFSNKLQLLKMNSQLVQQMLLNLPQHEGYYHQEASVSQNSSPVKIFQNAIVLPYGYLQLPIYDVRIDKLMQYSQFGFILAHELQHAFDLFHIVYDARGNYNETGLGLVQHFLEFINCYAKSPSDHVLLSETMSDIVGLRLTFAAYFDQIKPTAATRTEENPHLSHSRGNYTDEQLFFLNSVQFLCGNMQKIEAMAYSGDAEHGLHNKRVNRNWAHHEHFARTFHCSPGQTMHKEEICRLW</sequence>
<dbReference type="InterPro" id="IPR000718">
    <property type="entry name" value="Peptidase_M13"/>
</dbReference>
<evidence type="ECO:0000256" key="5">
    <source>
        <dbReference type="ARBA" id="ARBA00022723"/>
    </source>
</evidence>
<evidence type="ECO:0000259" key="10">
    <source>
        <dbReference type="Pfam" id="PF01431"/>
    </source>
</evidence>
<evidence type="ECO:0000256" key="8">
    <source>
        <dbReference type="ARBA" id="ARBA00023049"/>
    </source>
</evidence>
<dbReference type="InterPro" id="IPR008753">
    <property type="entry name" value="Peptidase_M13_N"/>
</dbReference>
<keyword evidence="13" id="KW-1185">Reference proteome</keyword>
<dbReference type="SUPFAM" id="SSF55486">
    <property type="entry name" value="Metalloproteases ('zincins'), catalytic domain"/>
    <property type="match status" value="1"/>
</dbReference>
<comment type="similarity">
    <text evidence="3">Belongs to the peptidase M13 family.</text>
</comment>
<name>B4N8P5_DROWI</name>
<dbReference type="PRINTS" id="PR00786">
    <property type="entry name" value="NEPRILYSIN"/>
</dbReference>